<feature type="domain" description="TonB-dependent receptor-like beta-barrel" evidence="11">
    <location>
        <begin position="380"/>
        <end position="774"/>
    </location>
</feature>
<evidence type="ECO:0000256" key="8">
    <source>
        <dbReference type="PROSITE-ProRule" id="PRU01360"/>
    </source>
</evidence>
<dbReference type="InterPro" id="IPR036942">
    <property type="entry name" value="Beta-barrel_TonB_sf"/>
</dbReference>
<accession>W7Y7L4</accession>
<dbReference type="NCBIfam" id="TIGR04057">
    <property type="entry name" value="SusC_RagA_signa"/>
    <property type="match status" value="1"/>
</dbReference>
<dbReference type="SUPFAM" id="SSF56935">
    <property type="entry name" value="Porins"/>
    <property type="match status" value="1"/>
</dbReference>
<feature type="domain" description="TonB-dependent receptor plug" evidence="12">
    <location>
        <begin position="123"/>
        <end position="230"/>
    </location>
</feature>
<dbReference type="Gene3D" id="2.170.130.10">
    <property type="entry name" value="TonB-dependent receptor, plug domain"/>
    <property type="match status" value="1"/>
</dbReference>
<evidence type="ECO:0000256" key="7">
    <source>
        <dbReference type="ARBA" id="ARBA00023237"/>
    </source>
</evidence>
<dbReference type="InterPro" id="IPR023996">
    <property type="entry name" value="TonB-dep_OMP_SusC/RagA"/>
</dbReference>
<evidence type="ECO:0000313" key="13">
    <source>
        <dbReference type="EMBL" id="GAF03643.1"/>
    </source>
</evidence>
<evidence type="ECO:0000256" key="5">
    <source>
        <dbReference type="ARBA" id="ARBA00023077"/>
    </source>
</evidence>
<evidence type="ECO:0000256" key="9">
    <source>
        <dbReference type="RuleBase" id="RU003357"/>
    </source>
</evidence>
<comment type="similarity">
    <text evidence="8 9">Belongs to the TonB-dependent receptor family.</text>
</comment>
<dbReference type="STRING" id="869213.GCA_000517085_01714"/>
<comment type="caution">
    <text evidence="13">The sequence shown here is derived from an EMBL/GenBank/DDBJ whole genome shotgun (WGS) entry which is preliminary data.</text>
</comment>
<dbReference type="Gene3D" id="2.60.40.1120">
    <property type="entry name" value="Carboxypeptidase-like, regulatory domain"/>
    <property type="match status" value="1"/>
</dbReference>
<evidence type="ECO:0000313" key="14">
    <source>
        <dbReference type="Proteomes" id="UP000019402"/>
    </source>
</evidence>
<protein>
    <submittedName>
        <fullName evidence="13">Outer membrane cobalamin receptor protein</fullName>
    </submittedName>
</protein>
<keyword evidence="7 8" id="KW-0998">Cell outer membrane</keyword>
<keyword evidence="14" id="KW-1185">Reference proteome</keyword>
<evidence type="ECO:0000256" key="1">
    <source>
        <dbReference type="ARBA" id="ARBA00004571"/>
    </source>
</evidence>
<dbReference type="GO" id="GO:0009279">
    <property type="term" value="C:cell outer membrane"/>
    <property type="evidence" value="ECO:0007669"/>
    <property type="project" value="UniProtKB-SubCell"/>
</dbReference>
<name>W7Y7L4_9BACT</name>
<dbReference type="InterPro" id="IPR023997">
    <property type="entry name" value="TonB-dep_OMP_SusC/RagA_CS"/>
</dbReference>
<dbReference type="NCBIfam" id="TIGR04056">
    <property type="entry name" value="OMP_RagA_SusC"/>
    <property type="match status" value="1"/>
</dbReference>
<dbReference type="InterPro" id="IPR037066">
    <property type="entry name" value="Plug_dom_sf"/>
</dbReference>
<organism evidence="13 14">
    <name type="scientific">Saccharicrinis fermentans DSM 9555 = JCM 21142</name>
    <dbReference type="NCBI Taxonomy" id="869213"/>
    <lineage>
        <taxon>Bacteria</taxon>
        <taxon>Pseudomonadati</taxon>
        <taxon>Bacteroidota</taxon>
        <taxon>Bacteroidia</taxon>
        <taxon>Marinilabiliales</taxon>
        <taxon>Marinilabiliaceae</taxon>
        <taxon>Saccharicrinis</taxon>
    </lineage>
</organism>
<dbReference type="InterPro" id="IPR039426">
    <property type="entry name" value="TonB-dep_rcpt-like"/>
</dbReference>
<dbReference type="PROSITE" id="PS52016">
    <property type="entry name" value="TONB_DEPENDENT_REC_3"/>
    <property type="match status" value="1"/>
</dbReference>
<feature type="chain" id="PRO_5004903998" evidence="10">
    <location>
        <begin position="32"/>
        <end position="1030"/>
    </location>
</feature>
<dbReference type="eggNOG" id="COG4771">
    <property type="taxonomic scope" value="Bacteria"/>
</dbReference>
<evidence type="ECO:0000256" key="2">
    <source>
        <dbReference type="ARBA" id="ARBA00022448"/>
    </source>
</evidence>
<comment type="subcellular location">
    <subcellularLocation>
        <location evidence="1 8">Cell outer membrane</location>
        <topology evidence="1 8">Multi-pass membrane protein</topology>
    </subcellularLocation>
</comment>
<keyword evidence="13" id="KW-0675">Receptor</keyword>
<dbReference type="AlphaFoldDB" id="W7Y7L4"/>
<reference evidence="13 14" key="1">
    <citation type="journal article" date="2014" name="Genome Announc.">
        <title>Draft Genome Sequence of Cytophaga fermentans JCM 21142T, a Facultative Anaerobe Isolated from Marine Mud.</title>
        <authorList>
            <person name="Starns D."/>
            <person name="Oshima K."/>
            <person name="Suda W."/>
            <person name="Iino T."/>
            <person name="Yuki M."/>
            <person name="Inoue J."/>
            <person name="Kitamura K."/>
            <person name="Iida T."/>
            <person name="Darby A."/>
            <person name="Hattori M."/>
            <person name="Ohkuma M."/>
        </authorList>
    </citation>
    <scope>NUCLEOTIDE SEQUENCE [LARGE SCALE GENOMIC DNA]</scope>
    <source>
        <strain evidence="13 14">JCM 21142</strain>
    </source>
</reference>
<feature type="signal peptide" evidence="10">
    <location>
        <begin position="1"/>
        <end position="31"/>
    </location>
</feature>
<evidence type="ECO:0000256" key="6">
    <source>
        <dbReference type="ARBA" id="ARBA00023136"/>
    </source>
</evidence>
<keyword evidence="5 9" id="KW-0798">TonB box</keyword>
<dbReference type="InterPro" id="IPR012910">
    <property type="entry name" value="Plug_dom"/>
</dbReference>
<evidence type="ECO:0000256" key="4">
    <source>
        <dbReference type="ARBA" id="ARBA00022692"/>
    </source>
</evidence>
<dbReference type="Pfam" id="PF00593">
    <property type="entry name" value="TonB_dep_Rec_b-barrel"/>
    <property type="match status" value="1"/>
</dbReference>
<gene>
    <name evidence="13" type="ORF">JCM21142_52322</name>
</gene>
<keyword evidence="6 8" id="KW-0472">Membrane</keyword>
<dbReference type="RefSeq" id="WP_044213173.1">
    <property type="nucleotide sequence ID" value="NZ_BAMD01000027.1"/>
</dbReference>
<evidence type="ECO:0000259" key="12">
    <source>
        <dbReference type="Pfam" id="PF07715"/>
    </source>
</evidence>
<evidence type="ECO:0000256" key="3">
    <source>
        <dbReference type="ARBA" id="ARBA00022452"/>
    </source>
</evidence>
<keyword evidence="10" id="KW-0732">Signal</keyword>
<sequence length="1030" mass="112659">MKKKNLNLMRVRSGKWLLLFAIGLVSMRAIAQPFNVNGVVTGAEDGMPIPGVSVVVKGTVIGTITDMDGKYRIKAENGNVLVFSFIGMQSQEVIVSKRKHDVKLKMDLVSLDEVVAIGYGTQKKKEVSGAVVQVKSEDLEKISTSDLGTALQGAIAGVSIQASSGQPGANSNIQIRGVNSITGANAPLFVVDGIPQEGNPQLSSSEIASVDVLKDAASSAIYGVRGAGGVVLITTKTGKAGEMKISANAYYGIQKITSGIDLMSFEDYWYQFMVFQNQLTPGSYSDLIWTSLENGRQNFTNNTSIVDVIEQDNAKIQNYSVNISGGKKDLTYNVVGSFFEQDGTLINTGYERFNVRANTSYKKGRWTIKTSLGFKVDEQQYASGNLLYEAYKFKPYQRSVDPDAVSFSDSGTQTDQLQVGNVMAKLKQTDVRNGESFNGNVDLKFELSKGLYLTGRAGVNYGNNTRVKINPLFEVYDTDGELVINANTRSGVKNTSDRSVRSTFEAGVNYTKKWGEHQINFLAVASSEEFEYTTFYGQGKDITSNEVAVLEQTTAEPSIGSGSDKTRTLVGLLGRVQYNYKGGRYNLSVSARRDGSSKFASGYQWEIFPSVSASWNVADEPFWEGMSNTINGFKIRASLGTVGNNNIPDYQYAATISSGFDYPFGADANPYLALGQIQTGYANPNVFWETSKQTNVGVDLGLLDNRLSFNADFYNTEKVDLLFPLLVPTGAGAGENQNVYLNIGDMNNKGIELASSFRQHGKFSWNVGATFTRNVNEVKKMHNSNPISYFSNGNVISVSGNNDKLTVIAEGYEAGAFMVMETNGIINTEEKLAEYQKIESGAKMGDLIYVDQNGDKVLDESDRVYGGSGTPDFEVGLNMGCDYKGFDFSMQWFGAYGQEVINGSKIYAYTTGTHKDLLYQWSDDNPLGVIPSNRSGSHDNYRGYADIWVEDGSFIRLRNVTLGYSLPKQIIHKMGISKLRLYVATDNPITLTKYSGYDPEVGGDGLATRGLDKGNYPISSQYRAGIQMNF</sequence>
<dbReference type="Pfam" id="PF13715">
    <property type="entry name" value="CarbopepD_reg_2"/>
    <property type="match status" value="1"/>
</dbReference>
<proteinExistence type="inferred from homology"/>
<keyword evidence="3 8" id="KW-1134">Transmembrane beta strand</keyword>
<evidence type="ECO:0000259" key="11">
    <source>
        <dbReference type="Pfam" id="PF00593"/>
    </source>
</evidence>
<dbReference type="EMBL" id="BAMD01000027">
    <property type="protein sequence ID" value="GAF03643.1"/>
    <property type="molecule type" value="Genomic_DNA"/>
</dbReference>
<dbReference type="SUPFAM" id="SSF49464">
    <property type="entry name" value="Carboxypeptidase regulatory domain-like"/>
    <property type="match status" value="1"/>
</dbReference>
<dbReference type="Proteomes" id="UP000019402">
    <property type="component" value="Unassembled WGS sequence"/>
</dbReference>
<keyword evidence="4 8" id="KW-0812">Transmembrane</keyword>
<dbReference type="InterPro" id="IPR008969">
    <property type="entry name" value="CarboxyPept-like_regulatory"/>
</dbReference>
<dbReference type="Gene3D" id="2.40.170.20">
    <property type="entry name" value="TonB-dependent receptor, beta-barrel domain"/>
    <property type="match status" value="1"/>
</dbReference>
<evidence type="ECO:0000256" key="10">
    <source>
        <dbReference type="SAM" id="SignalP"/>
    </source>
</evidence>
<dbReference type="Pfam" id="PF07715">
    <property type="entry name" value="Plug"/>
    <property type="match status" value="1"/>
</dbReference>
<keyword evidence="2 8" id="KW-0813">Transport</keyword>
<dbReference type="InterPro" id="IPR000531">
    <property type="entry name" value="Beta-barrel_TonB"/>
</dbReference>